<organism evidence="1 2">
    <name type="scientific">Parasponia andersonii</name>
    <name type="common">Sponia andersonii</name>
    <dbReference type="NCBI Taxonomy" id="3476"/>
    <lineage>
        <taxon>Eukaryota</taxon>
        <taxon>Viridiplantae</taxon>
        <taxon>Streptophyta</taxon>
        <taxon>Embryophyta</taxon>
        <taxon>Tracheophyta</taxon>
        <taxon>Spermatophyta</taxon>
        <taxon>Magnoliopsida</taxon>
        <taxon>eudicotyledons</taxon>
        <taxon>Gunneridae</taxon>
        <taxon>Pentapetalae</taxon>
        <taxon>rosids</taxon>
        <taxon>fabids</taxon>
        <taxon>Rosales</taxon>
        <taxon>Cannabaceae</taxon>
        <taxon>Parasponia</taxon>
    </lineage>
</organism>
<dbReference type="STRING" id="3476.A0A2P5C088"/>
<keyword evidence="2" id="KW-1185">Reference proteome</keyword>
<dbReference type="EMBL" id="JXTB01000195">
    <property type="protein sequence ID" value="PON54444.1"/>
    <property type="molecule type" value="Genomic_DNA"/>
</dbReference>
<proteinExistence type="predicted"/>
<gene>
    <name evidence="1" type="ORF">PanWU01x14_195230</name>
</gene>
<dbReference type="PANTHER" id="PTHR24177">
    <property type="entry name" value="CASKIN"/>
    <property type="match status" value="1"/>
</dbReference>
<reference evidence="2" key="1">
    <citation type="submission" date="2016-06" db="EMBL/GenBank/DDBJ databases">
        <title>Parallel loss of symbiosis genes in relatives of nitrogen-fixing non-legume Parasponia.</title>
        <authorList>
            <person name="Van Velzen R."/>
            <person name="Holmer R."/>
            <person name="Bu F."/>
            <person name="Rutten L."/>
            <person name="Van Zeijl A."/>
            <person name="Liu W."/>
            <person name="Santuari L."/>
            <person name="Cao Q."/>
            <person name="Sharma T."/>
            <person name="Shen D."/>
            <person name="Roswanjaya Y."/>
            <person name="Wardhani T."/>
            <person name="Kalhor M.S."/>
            <person name="Jansen J."/>
            <person name="Van den Hoogen J."/>
            <person name="Gungor B."/>
            <person name="Hartog M."/>
            <person name="Hontelez J."/>
            <person name="Verver J."/>
            <person name="Yang W.-C."/>
            <person name="Schijlen E."/>
            <person name="Repin R."/>
            <person name="Schilthuizen M."/>
            <person name="Schranz E."/>
            <person name="Heidstra R."/>
            <person name="Miyata K."/>
            <person name="Fedorova E."/>
            <person name="Kohlen W."/>
            <person name="Bisseling T."/>
            <person name="Smit S."/>
            <person name="Geurts R."/>
        </authorList>
    </citation>
    <scope>NUCLEOTIDE SEQUENCE [LARGE SCALE GENOMIC DNA]</scope>
    <source>
        <strain evidence="2">cv. WU1-14</strain>
    </source>
</reference>
<dbReference type="SUPFAM" id="SSF48403">
    <property type="entry name" value="Ankyrin repeat"/>
    <property type="match status" value="1"/>
</dbReference>
<dbReference type="InterPro" id="IPR036770">
    <property type="entry name" value="Ankyrin_rpt-contain_sf"/>
</dbReference>
<dbReference type="AlphaFoldDB" id="A0A2P5C088"/>
<accession>A0A2P5C088</accession>
<evidence type="ECO:0000313" key="2">
    <source>
        <dbReference type="Proteomes" id="UP000237105"/>
    </source>
</evidence>
<name>A0A2P5C088_PARAD</name>
<dbReference type="PANTHER" id="PTHR24177:SF103">
    <property type="entry name" value="PGG DOMAIN-CONTAINING PROTEIN"/>
    <property type="match status" value="1"/>
</dbReference>
<evidence type="ECO:0000313" key="1">
    <source>
        <dbReference type="EMBL" id="PON54444.1"/>
    </source>
</evidence>
<dbReference type="Proteomes" id="UP000237105">
    <property type="component" value="Unassembled WGS sequence"/>
</dbReference>
<dbReference type="OrthoDB" id="1868897at2759"/>
<protein>
    <submittedName>
        <fullName evidence="1">Ankyrin repeat-containing domain containing protein</fullName>
    </submittedName>
</protein>
<comment type="caution">
    <text evidence="1">The sequence shown here is derived from an EMBL/GenBank/DDBJ whole genome shotgun (WGS) entry which is preliminary data.</text>
</comment>
<sequence length="109" mass="12793">MVDKILKCYPVAIDDADQNMKNILLLAAENRQLEVYKLLMKNSGIPKDIVFRKVDNHRNSALHFAAMIKKYDHKPWPIPRAALQMQWEIKWYKFLDKSRSGIDLIACFC</sequence>
<dbReference type="GO" id="GO:0016020">
    <property type="term" value="C:membrane"/>
    <property type="evidence" value="ECO:0007669"/>
    <property type="project" value="TreeGrafter"/>
</dbReference>
<dbReference type="Gene3D" id="1.25.40.20">
    <property type="entry name" value="Ankyrin repeat-containing domain"/>
    <property type="match status" value="1"/>
</dbReference>